<organism evidence="1 2">
    <name type="scientific">Panagrellus redivivus</name>
    <name type="common">Microworm</name>
    <dbReference type="NCBI Taxonomy" id="6233"/>
    <lineage>
        <taxon>Eukaryota</taxon>
        <taxon>Metazoa</taxon>
        <taxon>Ecdysozoa</taxon>
        <taxon>Nematoda</taxon>
        <taxon>Chromadorea</taxon>
        <taxon>Rhabditida</taxon>
        <taxon>Tylenchina</taxon>
        <taxon>Panagrolaimomorpha</taxon>
        <taxon>Panagrolaimoidea</taxon>
        <taxon>Panagrolaimidae</taxon>
        <taxon>Panagrellus</taxon>
    </lineage>
</organism>
<dbReference type="WBParaSite" id="Pan_g19517.t1">
    <property type="protein sequence ID" value="Pan_g19517.t1"/>
    <property type="gene ID" value="Pan_g19517"/>
</dbReference>
<evidence type="ECO:0000313" key="2">
    <source>
        <dbReference type="WBParaSite" id="Pan_g19517.t1"/>
    </source>
</evidence>
<dbReference type="AlphaFoldDB" id="A0A7E4VFB0"/>
<reference evidence="2" key="2">
    <citation type="submission" date="2020-10" db="UniProtKB">
        <authorList>
            <consortium name="WormBaseParasite"/>
        </authorList>
    </citation>
    <scope>IDENTIFICATION</scope>
</reference>
<accession>A0A7E4VFB0</accession>
<sequence>MPYPLAKLAYGLRCRLHDLATPAERYHLQTAAGNPLICPPIQTVKNSKYNEALFSFNNGTFRVNDSEIRKDNLFWTKDLCIEDASVQNLVSAPFGQICGQISVHMRTYCYSKTLIKNLSLQLVASNIKYFELWGILNRNYVIEISDLLALFPNLNHISLYRIPIADTWMTEILEHANHCITELRLFLTYQQVTALSTDDLVAFLQAQRKGFHLMLTVISFEEDVPLQLDQGEFLTFELSESDFLGSLHKKLPQYKHRTRLLVHTKKCVLKRLRRAYSFYYAKRSAQKHDAAA</sequence>
<reference evidence="1" key="1">
    <citation type="journal article" date="2013" name="Genetics">
        <title>The draft genome and transcriptome of Panagrellus redivivus are shaped by the harsh demands of a free-living lifestyle.</title>
        <authorList>
            <person name="Srinivasan J."/>
            <person name="Dillman A.R."/>
            <person name="Macchietto M.G."/>
            <person name="Heikkinen L."/>
            <person name="Lakso M."/>
            <person name="Fracchia K.M."/>
            <person name="Antoshechkin I."/>
            <person name="Mortazavi A."/>
            <person name="Wong G."/>
            <person name="Sternberg P.W."/>
        </authorList>
    </citation>
    <scope>NUCLEOTIDE SEQUENCE [LARGE SCALE GENOMIC DNA]</scope>
    <source>
        <strain evidence="1">MT8872</strain>
    </source>
</reference>
<name>A0A7E4VFB0_PANRE</name>
<evidence type="ECO:0000313" key="1">
    <source>
        <dbReference type="Proteomes" id="UP000492821"/>
    </source>
</evidence>
<proteinExistence type="predicted"/>
<keyword evidence="1" id="KW-1185">Reference proteome</keyword>
<protein>
    <submittedName>
        <fullName evidence="2">F-box/FBD/LRR-repeat protein</fullName>
    </submittedName>
</protein>
<dbReference type="Proteomes" id="UP000492821">
    <property type="component" value="Unassembled WGS sequence"/>
</dbReference>